<evidence type="ECO:0000256" key="3">
    <source>
        <dbReference type="SAM" id="MobiDB-lite"/>
    </source>
</evidence>
<feature type="region of interest" description="Disordered" evidence="3">
    <location>
        <begin position="633"/>
        <end position="667"/>
    </location>
</feature>
<dbReference type="InterPro" id="IPR052626">
    <property type="entry name" value="SWT1_Regulator"/>
</dbReference>
<feature type="compositionally biased region" description="Basic and acidic residues" evidence="3">
    <location>
        <begin position="20"/>
        <end position="30"/>
    </location>
</feature>
<organism evidence="5 6">
    <name type="scientific">Xyrichtys novacula</name>
    <name type="common">Pearly razorfish</name>
    <name type="synonym">Hemipteronotus novacula</name>
    <dbReference type="NCBI Taxonomy" id="13765"/>
    <lineage>
        <taxon>Eukaryota</taxon>
        <taxon>Metazoa</taxon>
        <taxon>Chordata</taxon>
        <taxon>Craniata</taxon>
        <taxon>Vertebrata</taxon>
        <taxon>Euteleostomi</taxon>
        <taxon>Actinopterygii</taxon>
        <taxon>Neopterygii</taxon>
        <taxon>Teleostei</taxon>
        <taxon>Neoteleostei</taxon>
        <taxon>Acanthomorphata</taxon>
        <taxon>Eupercaria</taxon>
        <taxon>Labriformes</taxon>
        <taxon>Labridae</taxon>
        <taxon>Xyrichtys</taxon>
    </lineage>
</organism>
<accession>A0AAV1FIF1</accession>
<dbReference type="FunFam" id="3.40.50.1010:FF:000012">
    <property type="entry name" value="SWT1, RNA endoribonuclease homolog"/>
    <property type="match status" value="1"/>
</dbReference>
<feature type="compositionally biased region" description="Basic and acidic residues" evidence="3">
    <location>
        <begin position="181"/>
        <end position="210"/>
    </location>
</feature>
<feature type="compositionally biased region" description="Basic and acidic residues" evidence="3">
    <location>
        <begin position="149"/>
        <end position="163"/>
    </location>
</feature>
<keyword evidence="6" id="KW-1185">Reference proteome</keyword>
<protein>
    <recommendedName>
        <fullName evidence="2">Transcriptional protein SWT1</fullName>
    </recommendedName>
</protein>
<feature type="region of interest" description="Disordered" evidence="3">
    <location>
        <begin position="344"/>
        <end position="406"/>
    </location>
</feature>
<reference evidence="5" key="1">
    <citation type="submission" date="2023-08" db="EMBL/GenBank/DDBJ databases">
        <authorList>
            <person name="Alioto T."/>
            <person name="Alioto T."/>
            <person name="Gomez Garrido J."/>
        </authorList>
    </citation>
    <scope>NUCLEOTIDE SEQUENCE</scope>
</reference>
<evidence type="ECO:0000256" key="2">
    <source>
        <dbReference type="ARBA" id="ARBA00074620"/>
    </source>
</evidence>
<name>A0AAV1FIF1_XYRNO</name>
<dbReference type="GO" id="GO:0005634">
    <property type="term" value="C:nucleus"/>
    <property type="evidence" value="ECO:0007669"/>
    <property type="project" value="TreeGrafter"/>
</dbReference>
<feature type="compositionally biased region" description="Polar residues" evidence="3">
    <location>
        <begin position="353"/>
        <end position="384"/>
    </location>
</feature>
<sequence length="971" mass="108624">MSKKSKKRKRKRFSSSSDEEEKRPRHERDKKSSRHDKRKESENSTERCAEKREKSDSRAVKDDSQSTRQIKKPVYRLTKTHATEQKPVNKEEESRKTKSDTVSPQGEHRSSKAKHDTSGKDKAASGSRTVDKGMPKPSNSRHTSTVPLRTEETSKRSPDEKSSHRSLSKLKKEIMSPSLVTDKHKEADRNALKKRPAAEERQRSYDDRHSIKTSTPGKTSHVSKDCVKQTGKELVQETCGHDDEITIKVKTDPCAEVKTPFISTKVSSFTLAKPSTSVSSSNMVNNFTPVEGNISCMTNQTVKSSSAKKSSILSPFAIRFKIPKKVKPKPLVSITEDKNTFPVIKNIRKGTEPPNSEASASKSKQETVPQTYSRSAATPSVSSEGQEKRPPLSGQPPALFDTPTKPVPDQVVEELHLARSEKRLEVDVMQSYGELTCMEIDPPEETAESHCRQPLQQDLILVLDTNILISHLDYVKKIVSHGLKALGSPVVLIPWVVLQELDSLKQENGLSGSVAHRARPAISYIYNSLKSREPRLWGQSMQQAAKSKNDLKTENNDDRVLQCCLQYQSLYPGCALILCTDDKNLCSKALLSGVKALSKSDLEVEAGQSSHGFNPLQSIKTSTLPHISPQVSSAALDRSFQQRSEPSVGLRGKDYKQQSNEEDEEEAHWDRRCVSEFEDCLREVLSDVLEVEMEAAFGNLWLEIVMIKPPWTLQEVLQCLRKHWIAVFGQVVPRRMEQTVSSLIDFFHSGQNMDRSGTKAAIQMAKEFVKAFGKRSNCVPGAITKLENLFNKLQPQSSRRVIDRGESPASDVVMNEDYDEEKQPTSAQVSHQEVWALFEDIWSKLFQTSLQVFKALGFDPHTMQRAQPAGGPLPPQDALHCLHNLSSVVSQLLQAFSSVLSSAHGAEEAHTLFTIIHSNEIVEVDSRLTAQHLHDCFSQQEYREKLSAGGNCLLELKGALDRCLWTCTSQS</sequence>
<feature type="compositionally biased region" description="Basic residues" evidence="3">
    <location>
        <begin position="1"/>
        <end position="13"/>
    </location>
</feature>
<feature type="compositionally biased region" description="Basic and acidic residues" evidence="3">
    <location>
        <begin position="106"/>
        <end position="134"/>
    </location>
</feature>
<dbReference type="PANTHER" id="PTHR16161">
    <property type="entry name" value="TRANSCRIPTIONAL PROTEIN SWT1"/>
    <property type="match status" value="1"/>
</dbReference>
<dbReference type="CDD" id="cd18727">
    <property type="entry name" value="PIN_Swt1-like"/>
    <property type="match status" value="1"/>
</dbReference>
<dbReference type="InterPro" id="IPR029060">
    <property type="entry name" value="PIN-like_dom_sf"/>
</dbReference>
<feature type="compositionally biased region" description="Basic and acidic residues" evidence="3">
    <location>
        <begin position="38"/>
        <end position="65"/>
    </location>
</feature>
<evidence type="ECO:0000259" key="4">
    <source>
        <dbReference type="SMART" id="SM00670"/>
    </source>
</evidence>
<feature type="compositionally biased region" description="Polar residues" evidence="3">
    <location>
        <begin position="633"/>
        <end position="645"/>
    </location>
</feature>
<dbReference type="Proteomes" id="UP001178508">
    <property type="component" value="Chromosome 7"/>
</dbReference>
<dbReference type="Gene3D" id="3.40.50.1010">
    <property type="entry name" value="5'-nuclease"/>
    <property type="match status" value="1"/>
</dbReference>
<comment type="similarity">
    <text evidence="1">Belongs to the SWT1 family.</text>
</comment>
<feature type="region of interest" description="Disordered" evidence="3">
    <location>
        <begin position="1"/>
        <end position="225"/>
    </location>
</feature>
<dbReference type="EMBL" id="OY660870">
    <property type="protein sequence ID" value="CAJ1060972.1"/>
    <property type="molecule type" value="Genomic_DNA"/>
</dbReference>
<gene>
    <name evidence="5" type="ORF">XNOV1_A041783</name>
</gene>
<feature type="compositionally biased region" description="Basic and acidic residues" evidence="3">
    <location>
        <begin position="81"/>
        <end position="99"/>
    </location>
</feature>
<dbReference type="Pfam" id="PF13638">
    <property type="entry name" value="PIN_4"/>
    <property type="match status" value="1"/>
</dbReference>
<dbReference type="AlphaFoldDB" id="A0AAV1FIF1"/>
<dbReference type="SMART" id="SM00670">
    <property type="entry name" value="PINc"/>
    <property type="match status" value="1"/>
</dbReference>
<feature type="domain" description="PIN" evidence="4">
    <location>
        <begin position="459"/>
        <end position="587"/>
    </location>
</feature>
<dbReference type="PANTHER" id="PTHR16161:SF0">
    <property type="entry name" value="TRANSCRIPTIONAL PROTEIN SWT1"/>
    <property type="match status" value="1"/>
</dbReference>
<dbReference type="SUPFAM" id="SSF88723">
    <property type="entry name" value="PIN domain-like"/>
    <property type="match status" value="1"/>
</dbReference>
<proteinExistence type="inferred from homology"/>
<feature type="compositionally biased region" description="Polar residues" evidence="3">
    <location>
        <begin position="137"/>
        <end position="147"/>
    </location>
</feature>
<evidence type="ECO:0000313" key="5">
    <source>
        <dbReference type="EMBL" id="CAJ1060972.1"/>
    </source>
</evidence>
<evidence type="ECO:0000256" key="1">
    <source>
        <dbReference type="ARBA" id="ARBA00060839"/>
    </source>
</evidence>
<dbReference type="InterPro" id="IPR002716">
    <property type="entry name" value="PIN_dom"/>
</dbReference>
<evidence type="ECO:0000313" key="6">
    <source>
        <dbReference type="Proteomes" id="UP001178508"/>
    </source>
</evidence>